<dbReference type="InterPro" id="IPR002638">
    <property type="entry name" value="Quinolinate_PRibosylTrfase_C"/>
</dbReference>
<dbReference type="InterPro" id="IPR022412">
    <property type="entry name" value="Quinolinate_PRibosylTrfase_N"/>
</dbReference>
<comment type="similarity">
    <text evidence="3 12">Belongs to the NadC/ModD family.</text>
</comment>
<gene>
    <name evidence="15" type="primary">nadC</name>
    <name evidence="15" type="ORF">ENU74_03740</name>
</gene>
<dbReference type="PANTHER" id="PTHR32179:SF3">
    <property type="entry name" value="NICOTINATE-NUCLEOTIDE PYROPHOSPHORYLASE [CARBOXYLATING]"/>
    <property type="match status" value="1"/>
</dbReference>
<protein>
    <recommendedName>
        <fullName evidence="11">Probable nicotinate-nucleotide pyrophosphorylase [carboxylating]</fullName>
        <ecNumber evidence="5">2.4.2.19</ecNumber>
    </recommendedName>
    <alternativeName>
        <fullName evidence="9">Quinolinate phosphoribosyltransferase [decarboxylating]</fullName>
    </alternativeName>
</protein>
<dbReference type="Pfam" id="PF01729">
    <property type="entry name" value="QRPTase_C"/>
    <property type="match status" value="1"/>
</dbReference>
<name>A0A7V3ZVG2_UNCW3</name>
<dbReference type="InterPro" id="IPR013785">
    <property type="entry name" value="Aldolase_TIM"/>
</dbReference>
<evidence type="ECO:0000256" key="5">
    <source>
        <dbReference type="ARBA" id="ARBA00011944"/>
    </source>
</evidence>
<comment type="subunit">
    <text evidence="4">Hexamer formed by 3 homodimers.</text>
</comment>
<feature type="domain" description="Quinolinate phosphoribosyl transferase C-terminal" evidence="13">
    <location>
        <begin position="106"/>
        <end position="270"/>
    </location>
</feature>
<evidence type="ECO:0000256" key="10">
    <source>
        <dbReference type="ARBA" id="ARBA00047445"/>
    </source>
</evidence>
<dbReference type="GO" id="GO:0034213">
    <property type="term" value="P:quinolinate catabolic process"/>
    <property type="evidence" value="ECO:0007669"/>
    <property type="project" value="TreeGrafter"/>
</dbReference>
<evidence type="ECO:0000259" key="13">
    <source>
        <dbReference type="Pfam" id="PF01729"/>
    </source>
</evidence>
<keyword evidence="8 12" id="KW-0808">Transferase</keyword>
<dbReference type="GO" id="GO:0009435">
    <property type="term" value="P:NAD+ biosynthetic process"/>
    <property type="evidence" value="ECO:0007669"/>
    <property type="project" value="UniProtKB-UniPathway"/>
</dbReference>
<dbReference type="SUPFAM" id="SSF54675">
    <property type="entry name" value="Nicotinate/Quinolinate PRTase N-terminal domain-like"/>
    <property type="match status" value="1"/>
</dbReference>
<evidence type="ECO:0000256" key="4">
    <source>
        <dbReference type="ARBA" id="ARBA00011218"/>
    </source>
</evidence>
<dbReference type="Gene3D" id="3.20.20.70">
    <property type="entry name" value="Aldolase class I"/>
    <property type="match status" value="1"/>
</dbReference>
<dbReference type="GO" id="GO:0004514">
    <property type="term" value="F:nicotinate-nucleotide diphosphorylase (carboxylating) activity"/>
    <property type="evidence" value="ECO:0007669"/>
    <property type="project" value="UniProtKB-EC"/>
</dbReference>
<comment type="caution">
    <text evidence="15">The sequence shown here is derived from an EMBL/GenBank/DDBJ whole genome shotgun (WGS) entry which is preliminary data.</text>
</comment>
<evidence type="ECO:0000256" key="7">
    <source>
        <dbReference type="ARBA" id="ARBA00022676"/>
    </source>
</evidence>
<comment type="catalytic activity">
    <reaction evidence="10">
        <text>nicotinate beta-D-ribonucleotide + CO2 + diphosphate = quinolinate + 5-phospho-alpha-D-ribose 1-diphosphate + 2 H(+)</text>
        <dbReference type="Rhea" id="RHEA:12733"/>
        <dbReference type="ChEBI" id="CHEBI:15378"/>
        <dbReference type="ChEBI" id="CHEBI:16526"/>
        <dbReference type="ChEBI" id="CHEBI:29959"/>
        <dbReference type="ChEBI" id="CHEBI:33019"/>
        <dbReference type="ChEBI" id="CHEBI:57502"/>
        <dbReference type="ChEBI" id="CHEBI:58017"/>
        <dbReference type="EC" id="2.4.2.19"/>
    </reaction>
</comment>
<dbReference type="InterPro" id="IPR037128">
    <property type="entry name" value="Quinolinate_PRibosylTase_N_sf"/>
</dbReference>
<dbReference type="UniPathway" id="UPA00253">
    <property type="reaction ID" value="UER00331"/>
</dbReference>
<dbReference type="SUPFAM" id="SSF51690">
    <property type="entry name" value="Nicotinate/Quinolinate PRTase C-terminal domain-like"/>
    <property type="match status" value="1"/>
</dbReference>
<evidence type="ECO:0000256" key="3">
    <source>
        <dbReference type="ARBA" id="ARBA00009400"/>
    </source>
</evidence>
<dbReference type="Gene3D" id="3.90.1170.20">
    <property type="entry name" value="Quinolinate phosphoribosyl transferase, N-terminal domain"/>
    <property type="match status" value="1"/>
</dbReference>
<evidence type="ECO:0000256" key="12">
    <source>
        <dbReference type="PIRNR" id="PIRNR006250"/>
    </source>
</evidence>
<evidence type="ECO:0000313" key="15">
    <source>
        <dbReference type="EMBL" id="HGK63685.1"/>
    </source>
</evidence>
<feature type="domain" description="Quinolinate phosphoribosyl transferase N-terminal" evidence="14">
    <location>
        <begin position="19"/>
        <end position="104"/>
    </location>
</feature>
<dbReference type="EC" id="2.4.2.19" evidence="5"/>
<dbReference type="FunFam" id="3.90.1170.20:FF:000001">
    <property type="entry name" value="Nicotinate-nucleotide diphosphorylase (Carboxylating)"/>
    <property type="match status" value="1"/>
</dbReference>
<sequence>MKIEKLIKEALKEDIGKKDLTTFYLKNKNKIVKAKAIAKEEGLLCGIKIFKKVFLTYDKNIKFPFSLKDGKAFKKGEVLCEIVGKAGSILTCERVALNFLQRLSGIATLTNKFVKKIEKYKVKILDTRKTTPLLRKLEKYAVRIGGGYNHRLSLDKGIMIKDNHKRVAGSLEKAISEIKRIKRKVPFICEVENLEEFIIAQKLGVRWIMLDNFPIEKIKEAVKIRKKGVKIEVSGGVNLENIEKIAQTGVDYISIGSLTHSPKAIDISLEIE</sequence>
<dbReference type="InterPro" id="IPR036068">
    <property type="entry name" value="Nicotinate_pribotase-like_C"/>
</dbReference>
<organism evidence="15">
    <name type="scientific">candidate division WOR-3 bacterium</name>
    <dbReference type="NCBI Taxonomy" id="2052148"/>
    <lineage>
        <taxon>Bacteria</taxon>
        <taxon>Bacteria division WOR-3</taxon>
    </lineage>
</organism>
<comment type="pathway">
    <text evidence="2">Cofactor biosynthesis; NAD(+) biosynthesis; nicotinate D-ribonucleotide from quinolinate: step 1/1.</text>
</comment>
<evidence type="ECO:0000256" key="2">
    <source>
        <dbReference type="ARBA" id="ARBA00004893"/>
    </source>
</evidence>
<reference evidence="15" key="1">
    <citation type="journal article" date="2020" name="mSystems">
        <title>Genome- and Community-Level Interaction Insights into Carbon Utilization and Element Cycling Functions of Hydrothermarchaeota in Hydrothermal Sediment.</title>
        <authorList>
            <person name="Zhou Z."/>
            <person name="Liu Y."/>
            <person name="Xu W."/>
            <person name="Pan J."/>
            <person name="Luo Z.H."/>
            <person name="Li M."/>
        </authorList>
    </citation>
    <scope>NUCLEOTIDE SEQUENCE [LARGE SCALE GENOMIC DNA]</scope>
    <source>
        <strain evidence="15">SpSt-697</strain>
    </source>
</reference>
<evidence type="ECO:0000256" key="6">
    <source>
        <dbReference type="ARBA" id="ARBA00022642"/>
    </source>
</evidence>
<keyword evidence="7 12" id="KW-0328">Glycosyltransferase</keyword>
<evidence type="ECO:0000256" key="9">
    <source>
        <dbReference type="ARBA" id="ARBA00033102"/>
    </source>
</evidence>
<evidence type="ECO:0000256" key="8">
    <source>
        <dbReference type="ARBA" id="ARBA00022679"/>
    </source>
</evidence>
<evidence type="ECO:0000259" key="14">
    <source>
        <dbReference type="Pfam" id="PF02749"/>
    </source>
</evidence>
<dbReference type="NCBIfam" id="TIGR00078">
    <property type="entry name" value="nadC"/>
    <property type="match status" value="1"/>
</dbReference>
<dbReference type="FunFam" id="3.20.20.70:FF:000030">
    <property type="entry name" value="Nicotinate-nucleotide pyrophosphorylase, carboxylating"/>
    <property type="match status" value="1"/>
</dbReference>
<dbReference type="PANTHER" id="PTHR32179">
    <property type="entry name" value="NICOTINATE-NUCLEOTIDE PYROPHOSPHORYLASE [CARBOXYLATING]"/>
    <property type="match status" value="1"/>
</dbReference>
<evidence type="ECO:0000256" key="1">
    <source>
        <dbReference type="ARBA" id="ARBA00003237"/>
    </source>
</evidence>
<proteinExistence type="inferred from homology"/>
<dbReference type="PIRSF" id="PIRSF006250">
    <property type="entry name" value="NadC_ModD"/>
    <property type="match status" value="1"/>
</dbReference>
<dbReference type="Pfam" id="PF02749">
    <property type="entry name" value="QRPTase_N"/>
    <property type="match status" value="1"/>
</dbReference>
<accession>A0A7V3ZVG2</accession>
<keyword evidence="6" id="KW-0662">Pyridine nucleotide biosynthesis</keyword>
<dbReference type="InterPro" id="IPR027277">
    <property type="entry name" value="NadC/ModD"/>
</dbReference>
<evidence type="ECO:0000256" key="11">
    <source>
        <dbReference type="ARBA" id="ARBA00069173"/>
    </source>
</evidence>
<dbReference type="AlphaFoldDB" id="A0A7V3ZVG2"/>
<dbReference type="InterPro" id="IPR004393">
    <property type="entry name" value="NadC"/>
</dbReference>
<dbReference type="CDD" id="cd01572">
    <property type="entry name" value="QPRTase"/>
    <property type="match status" value="1"/>
</dbReference>
<dbReference type="GO" id="GO:0005737">
    <property type="term" value="C:cytoplasm"/>
    <property type="evidence" value="ECO:0007669"/>
    <property type="project" value="TreeGrafter"/>
</dbReference>
<comment type="function">
    <text evidence="1">Involved in the catabolism of quinolinic acid (QA).</text>
</comment>
<dbReference type="EMBL" id="DTDR01000096">
    <property type="protein sequence ID" value="HGK63685.1"/>
    <property type="molecule type" value="Genomic_DNA"/>
</dbReference>